<comment type="function">
    <text evidence="8">Part of an ABC transporter complex. Transmembrane domains (TMD) form a pore in the inner membrane and the ATP-binding domain (NBD) is responsible for energy generation.</text>
</comment>
<dbReference type="SUPFAM" id="SSF90123">
    <property type="entry name" value="ABC transporter transmembrane region"/>
    <property type="match status" value="1"/>
</dbReference>
<dbReference type="PROSITE" id="PS50893">
    <property type="entry name" value="ABC_TRANSPORTER_2"/>
    <property type="match status" value="1"/>
</dbReference>
<feature type="transmembrane region" description="Helical" evidence="9">
    <location>
        <begin position="33"/>
        <end position="53"/>
    </location>
</feature>
<evidence type="ECO:0000256" key="9">
    <source>
        <dbReference type="SAM" id="Phobius"/>
    </source>
</evidence>
<keyword evidence="4" id="KW-0547">Nucleotide-binding</keyword>
<reference evidence="12 13" key="1">
    <citation type="submission" date="2018-06" db="EMBL/GenBank/DDBJ databases">
        <title>Genomic Encyclopedia of Type Strains, Phase IV (KMG-IV): sequencing the most valuable type-strain genomes for metagenomic binning, comparative biology and taxonomic classification.</title>
        <authorList>
            <person name="Goeker M."/>
        </authorList>
    </citation>
    <scope>NUCLEOTIDE SEQUENCE [LARGE SCALE GENOMIC DNA]</scope>
    <source>
        <strain evidence="12 13">DSM 24875</strain>
    </source>
</reference>
<dbReference type="EMBL" id="QNRK01000059">
    <property type="protein sequence ID" value="RBP01091.1"/>
    <property type="molecule type" value="Genomic_DNA"/>
</dbReference>
<keyword evidence="13" id="KW-1185">Reference proteome</keyword>
<dbReference type="OrthoDB" id="9804259at2"/>
<feature type="domain" description="ABC transporter" evidence="10">
    <location>
        <begin position="351"/>
        <end position="587"/>
    </location>
</feature>
<feature type="transmembrane region" description="Helical" evidence="9">
    <location>
        <begin position="73"/>
        <end position="94"/>
    </location>
</feature>
<keyword evidence="6 9" id="KW-1133">Transmembrane helix</keyword>
<evidence type="ECO:0000256" key="6">
    <source>
        <dbReference type="ARBA" id="ARBA00022989"/>
    </source>
</evidence>
<dbReference type="NCBIfam" id="TIGR02204">
    <property type="entry name" value="MsbA_rel"/>
    <property type="match status" value="1"/>
</dbReference>
<dbReference type="SUPFAM" id="SSF52540">
    <property type="entry name" value="P-loop containing nucleoside triphosphate hydrolases"/>
    <property type="match status" value="1"/>
</dbReference>
<dbReference type="PANTHER" id="PTHR43394">
    <property type="entry name" value="ATP-DEPENDENT PERMEASE MDL1, MITOCHONDRIAL"/>
    <property type="match status" value="1"/>
</dbReference>
<dbReference type="InterPro" id="IPR003593">
    <property type="entry name" value="AAA+_ATPase"/>
</dbReference>
<dbReference type="InterPro" id="IPR036640">
    <property type="entry name" value="ABC1_TM_sf"/>
</dbReference>
<protein>
    <submittedName>
        <fullName evidence="12">ATP-binding cassette subfamily B protein</fullName>
    </submittedName>
</protein>
<dbReference type="GO" id="GO:0090374">
    <property type="term" value="P:oligopeptide export from mitochondrion"/>
    <property type="evidence" value="ECO:0007669"/>
    <property type="project" value="TreeGrafter"/>
</dbReference>
<feature type="domain" description="ABC transmembrane type-1" evidence="11">
    <location>
        <begin position="34"/>
        <end position="316"/>
    </location>
</feature>
<evidence type="ECO:0000256" key="7">
    <source>
        <dbReference type="ARBA" id="ARBA00023136"/>
    </source>
</evidence>
<evidence type="ECO:0000259" key="11">
    <source>
        <dbReference type="PROSITE" id="PS50929"/>
    </source>
</evidence>
<dbReference type="GO" id="GO:0015421">
    <property type="term" value="F:ABC-type oligopeptide transporter activity"/>
    <property type="evidence" value="ECO:0007669"/>
    <property type="project" value="TreeGrafter"/>
</dbReference>
<dbReference type="GO" id="GO:0016887">
    <property type="term" value="F:ATP hydrolysis activity"/>
    <property type="evidence" value="ECO:0007669"/>
    <property type="project" value="InterPro"/>
</dbReference>
<feature type="transmembrane region" description="Helical" evidence="9">
    <location>
        <begin position="256"/>
        <end position="277"/>
    </location>
</feature>
<feature type="transmembrane region" description="Helical" evidence="9">
    <location>
        <begin position="151"/>
        <end position="169"/>
    </location>
</feature>
<dbReference type="Pfam" id="PF00005">
    <property type="entry name" value="ABC_tran"/>
    <property type="match status" value="1"/>
</dbReference>
<dbReference type="Proteomes" id="UP000253529">
    <property type="component" value="Unassembled WGS sequence"/>
</dbReference>
<dbReference type="PROSITE" id="PS00211">
    <property type="entry name" value="ABC_TRANSPORTER_1"/>
    <property type="match status" value="1"/>
</dbReference>
<comment type="subcellular location">
    <subcellularLocation>
        <location evidence="1">Cell membrane</location>
        <topology evidence="1">Multi-pass membrane protein</topology>
    </subcellularLocation>
</comment>
<keyword evidence="7 9" id="KW-0472">Membrane</keyword>
<dbReference type="FunFam" id="3.40.50.300:FF:000218">
    <property type="entry name" value="Multidrug ABC transporter ATP-binding protein"/>
    <property type="match status" value="1"/>
</dbReference>
<feature type="transmembrane region" description="Helical" evidence="9">
    <location>
        <begin position="175"/>
        <end position="195"/>
    </location>
</feature>
<gene>
    <name evidence="12" type="ORF">DFR50_15938</name>
</gene>
<evidence type="ECO:0000313" key="13">
    <source>
        <dbReference type="Proteomes" id="UP000253529"/>
    </source>
</evidence>
<evidence type="ECO:0000256" key="1">
    <source>
        <dbReference type="ARBA" id="ARBA00004651"/>
    </source>
</evidence>
<dbReference type="InterPro" id="IPR027417">
    <property type="entry name" value="P-loop_NTPase"/>
</dbReference>
<dbReference type="AlphaFoldDB" id="A0A366EF93"/>
<evidence type="ECO:0000259" key="10">
    <source>
        <dbReference type="PROSITE" id="PS50893"/>
    </source>
</evidence>
<evidence type="ECO:0000313" key="12">
    <source>
        <dbReference type="EMBL" id="RBP01091.1"/>
    </source>
</evidence>
<keyword evidence="5 12" id="KW-0067">ATP-binding</keyword>
<dbReference type="RefSeq" id="WP_113893972.1">
    <property type="nucleotide sequence ID" value="NZ_QNRK01000059.1"/>
</dbReference>
<organism evidence="12 13">
    <name type="scientific">Roseiarcus fermentans</name>
    <dbReference type="NCBI Taxonomy" id="1473586"/>
    <lineage>
        <taxon>Bacteria</taxon>
        <taxon>Pseudomonadati</taxon>
        <taxon>Pseudomonadota</taxon>
        <taxon>Alphaproteobacteria</taxon>
        <taxon>Hyphomicrobiales</taxon>
        <taxon>Roseiarcaceae</taxon>
        <taxon>Roseiarcus</taxon>
    </lineage>
</organism>
<dbReference type="InterPro" id="IPR011918">
    <property type="entry name" value="ABC_MsbA_ATP-bd"/>
</dbReference>
<dbReference type="GO" id="GO:0005524">
    <property type="term" value="F:ATP binding"/>
    <property type="evidence" value="ECO:0007669"/>
    <property type="project" value="UniProtKB-KW"/>
</dbReference>
<dbReference type="InterPro" id="IPR017871">
    <property type="entry name" value="ABC_transporter-like_CS"/>
</dbReference>
<dbReference type="SMART" id="SM00382">
    <property type="entry name" value="AAA"/>
    <property type="match status" value="1"/>
</dbReference>
<comment type="caution">
    <text evidence="12">The sequence shown here is derived from an EMBL/GenBank/DDBJ whole genome shotgun (WGS) entry which is preliminary data.</text>
</comment>
<evidence type="ECO:0000256" key="2">
    <source>
        <dbReference type="ARBA" id="ARBA00005417"/>
    </source>
</evidence>
<evidence type="ECO:0000256" key="3">
    <source>
        <dbReference type="ARBA" id="ARBA00022692"/>
    </source>
</evidence>
<comment type="similarity">
    <text evidence="2">Belongs to the ABC transporter superfamily.</text>
</comment>
<dbReference type="Pfam" id="PF00664">
    <property type="entry name" value="ABC_membrane"/>
    <property type="match status" value="1"/>
</dbReference>
<sequence>MSSATDAGRRAPRASLGALKSVLPYALVYKGRIAAALAALFVASAATLVVPVAVRRMVDFGFSDANAGVIRSYFLGMLVVVAVLAIASGLRYYYVMTLGERVVADVRSDLFTHLTRLDPGFFDAEKTGEIASRLSADTTQLKATFGSSASIALRNLFMFVGAVAMMVVTSAWLSAYVLAAIPVIVLPLFAAGRAVRQRSRRAQDTLADATAFATESLSAVRVMQSFVAEKFTAGRYRQAAYGAYEAARSMAQARGVVTAAALFLAFGSVVIVLWAGAQAVVAGSMSGGTLTQFLLYAVLGAGALGQLTEVWNEVSQAAGAAGRIGELLAVEPRIAAPAKPLALARPVRGEVTFDAVDFAYPGRGDEPVLSDVGFRVAPGEVVAIVGPSGAGKSTLFQLALRFYDPTRGVVRLDGVDVAKLDPAALRAEIALVPQDAFIFGASVADNIAYGAPGASREKIAAAAKKAAADGFISAMPQGYDTLLGERGVTLSGGERQRIAIARAILKDAPVLLLDEATSALDAENETLVQGALETLMKGRTTLVIAHRLATIVNAHRILVLEAGSIVEEGTHASLLAANGLYARLARLQFETGAAALTAAPVAEAAQ</sequence>
<evidence type="ECO:0000256" key="8">
    <source>
        <dbReference type="ARBA" id="ARBA00024725"/>
    </source>
</evidence>
<name>A0A366EF93_9HYPH</name>
<dbReference type="PROSITE" id="PS50929">
    <property type="entry name" value="ABC_TM1F"/>
    <property type="match status" value="1"/>
</dbReference>
<proteinExistence type="inferred from homology"/>
<dbReference type="GO" id="GO:0005886">
    <property type="term" value="C:plasma membrane"/>
    <property type="evidence" value="ECO:0007669"/>
    <property type="project" value="UniProtKB-SubCell"/>
</dbReference>
<evidence type="ECO:0000256" key="5">
    <source>
        <dbReference type="ARBA" id="ARBA00022840"/>
    </source>
</evidence>
<evidence type="ECO:0000256" key="4">
    <source>
        <dbReference type="ARBA" id="ARBA00022741"/>
    </source>
</evidence>
<keyword evidence="3 9" id="KW-0812">Transmembrane</keyword>
<dbReference type="Gene3D" id="3.40.50.300">
    <property type="entry name" value="P-loop containing nucleotide triphosphate hydrolases"/>
    <property type="match status" value="1"/>
</dbReference>
<dbReference type="InterPro" id="IPR011527">
    <property type="entry name" value="ABC1_TM_dom"/>
</dbReference>
<dbReference type="InterPro" id="IPR039421">
    <property type="entry name" value="Type_1_exporter"/>
</dbReference>
<dbReference type="Gene3D" id="1.20.1560.10">
    <property type="entry name" value="ABC transporter type 1, transmembrane domain"/>
    <property type="match status" value="1"/>
</dbReference>
<dbReference type="CDD" id="cd18575">
    <property type="entry name" value="ABC_6TM_bac_exporter_ABCB8_10_like"/>
    <property type="match status" value="1"/>
</dbReference>
<dbReference type="InterPro" id="IPR003439">
    <property type="entry name" value="ABC_transporter-like_ATP-bd"/>
</dbReference>
<dbReference type="PANTHER" id="PTHR43394:SF1">
    <property type="entry name" value="ATP-BINDING CASSETTE SUB-FAMILY B MEMBER 10, MITOCHONDRIAL"/>
    <property type="match status" value="1"/>
</dbReference>
<accession>A0A366EF93</accession>